<reference evidence="1" key="2">
    <citation type="submission" date="2015-11" db="EMBL/GenBank/DDBJ databases">
        <authorList>
            <person name="Zhang Y."/>
            <person name="Guo Z."/>
        </authorList>
    </citation>
    <scope>NUCLEOTIDE SEQUENCE</scope>
</reference>
<proteinExistence type="predicted"/>
<keyword evidence="2" id="KW-1185">Reference proteome</keyword>
<protein>
    <submittedName>
        <fullName evidence="1">Uncharacterized protein</fullName>
    </submittedName>
</protein>
<dbReference type="AlphaFoldDB" id="A0A068Y8H9"/>
<dbReference type="OrthoDB" id="6265025at2759"/>
<name>A0A068Y8H9_ECHMU</name>
<accession>A0A068Y8H9</accession>
<dbReference type="EMBL" id="LN902845">
    <property type="protein sequence ID" value="CUT98989.1"/>
    <property type="molecule type" value="Genomic_DNA"/>
</dbReference>
<evidence type="ECO:0000313" key="1">
    <source>
        <dbReference type="EMBL" id="CUT98989.1"/>
    </source>
</evidence>
<sequence length="791" mass="88407">MELIWKMFSRERAPAEILQGMLVLTRRVLKKGFPHSEMIECGATCWSKATPYSRALIDTKIRMVFKITIPLIIDTMLRAKNSANLLGKQEHVSIDPFDSKTFLLNLAQLTAYVIATGCLSFSNDALGIADHSFYPECERFWSLVLSGISRVPGGSVETVALLLDHLCCQTIEDSESDAGKVLPAAVIVATSLVHCTEFSVAECKSLEIQERITNLLSGLYKCILRAGLRRFQELPSLFAFECLTTLAVSPVSCLLIETLLYRISVMQTSLLLGIQGFSELLLLGEPAWTALAQKITYHCHSHEQLASLDLIWRLPVNYEFLSLIWSVWIPLLHDLGQQDVVRRLSETFENGYKSIKRSRAALDEGAASEGSEELSHSIGTERLALFVAEQLLTLPTKLEVPASTLFFQSDAFRVNFLRMLTLVVRLDNLFLNRTCLNRFVEIVVSLLTDSRCEASGNLLHLLKVLNTCLLMADEIALSQVTPHIVERVSAIKASWMYAQRSIVKTSSCLLLEEVCVLGTLLMFGEGPSRLYMNITPFRTKDKEEVYCPIFTIPDVLLRAIRGETPAMVSHRACCSAALLLLHAPRGLQMGPWPSHEESPNCSFHLQLLTALYSNLMDATLKPFRIIISSLFGRTLNQGSEEMIHANAPKEGPLFGDSVWNSIIIENFQLEEFDDESLPCSPFLLAFLAELLGNTFGLVVTGVDEKLLQEIVIFYAQQPVSPVPPGSPYAYLQRVVDNLSKNEAVTFLTNAARNCIRHKLQMESYSQELTSLPPLTAYRRFLLPELSTNCQK</sequence>
<organism evidence="1 2">
    <name type="scientific">Echinococcus multilocularis</name>
    <name type="common">Fox tapeworm</name>
    <dbReference type="NCBI Taxonomy" id="6211"/>
    <lineage>
        <taxon>Eukaryota</taxon>
        <taxon>Metazoa</taxon>
        <taxon>Spiralia</taxon>
        <taxon>Lophotrochozoa</taxon>
        <taxon>Platyhelminthes</taxon>
        <taxon>Cestoda</taxon>
        <taxon>Eucestoda</taxon>
        <taxon>Cyclophyllidea</taxon>
        <taxon>Taeniidae</taxon>
        <taxon>Echinococcus</taxon>
    </lineage>
</organism>
<reference evidence="1" key="1">
    <citation type="journal article" date="2013" name="Nature">
        <title>The genomes of four tapeworm species reveal adaptations to parasitism.</title>
        <authorList>
            <person name="Tsai I.J."/>
            <person name="Zarowiecki M."/>
            <person name="Holroyd N."/>
            <person name="Garciarrubio A."/>
            <person name="Sanchez-Flores A."/>
            <person name="Brooks K.L."/>
            <person name="Tracey A."/>
            <person name="Bobes R.J."/>
            <person name="Fragoso G."/>
            <person name="Sciutto E."/>
            <person name="Aslett M."/>
            <person name="Beasley H."/>
            <person name="Bennett H.M."/>
            <person name="Cai J."/>
            <person name="Camicia F."/>
            <person name="Clark R."/>
            <person name="Cucher M."/>
            <person name="De Silva N."/>
            <person name="Day T.A."/>
            <person name="Deplazes P."/>
            <person name="Estrada K."/>
            <person name="Fernandez C."/>
            <person name="Holland P.W."/>
            <person name="Hou J."/>
            <person name="Hu S."/>
            <person name="Huckvale T."/>
            <person name="Hung S.S."/>
            <person name="Kamenetzky L."/>
            <person name="Keane J.A."/>
            <person name="Kiss F."/>
            <person name="Koziol U."/>
            <person name="Lambert O."/>
            <person name="Liu K."/>
            <person name="Luo X."/>
            <person name="Luo Y."/>
            <person name="Macchiaroli N."/>
            <person name="Nichol S."/>
            <person name="Paps J."/>
            <person name="Parkinson J."/>
            <person name="Pouchkina-Stantcheva N."/>
            <person name="Riddiford N."/>
            <person name="Rosenzvit M."/>
            <person name="Salinas G."/>
            <person name="Wasmuth J.D."/>
            <person name="Zamanian M."/>
            <person name="Zheng Y."/>
            <person name="Cai X."/>
            <person name="Soberon X."/>
            <person name="Olson P.D."/>
            <person name="Laclette J.P."/>
            <person name="Brehm K."/>
            <person name="Berriman M."/>
            <person name="Garciarrubio A."/>
            <person name="Bobes R.J."/>
            <person name="Fragoso G."/>
            <person name="Sanchez-Flores A."/>
            <person name="Estrada K."/>
            <person name="Cevallos M.A."/>
            <person name="Morett E."/>
            <person name="Gonzalez V."/>
            <person name="Portillo T."/>
            <person name="Ochoa-Leyva A."/>
            <person name="Jose M.V."/>
            <person name="Sciutto E."/>
            <person name="Landa A."/>
            <person name="Jimenez L."/>
            <person name="Valdes V."/>
            <person name="Carrero J.C."/>
            <person name="Larralde C."/>
            <person name="Morales-Montor J."/>
            <person name="Limon-Lason J."/>
            <person name="Soberon X."/>
            <person name="Laclette J.P."/>
        </authorList>
    </citation>
    <scope>NUCLEOTIDE SEQUENCE [LARGE SCALE GENOMIC DNA]</scope>
</reference>
<dbReference type="OMA" id="HEESPNC"/>
<dbReference type="Proteomes" id="UP000017246">
    <property type="component" value="Unassembled WGS sequence"/>
</dbReference>
<evidence type="ECO:0000313" key="2">
    <source>
        <dbReference type="Proteomes" id="UP000017246"/>
    </source>
</evidence>